<keyword evidence="2" id="KW-1185">Reference proteome</keyword>
<organism evidence="1 2">
    <name type="scientific">Yoonia tamlensis</name>
    <dbReference type="NCBI Taxonomy" id="390270"/>
    <lineage>
        <taxon>Bacteria</taxon>
        <taxon>Pseudomonadati</taxon>
        <taxon>Pseudomonadota</taxon>
        <taxon>Alphaproteobacteria</taxon>
        <taxon>Rhodobacterales</taxon>
        <taxon>Paracoccaceae</taxon>
        <taxon>Yoonia</taxon>
    </lineage>
</organism>
<dbReference type="EMBL" id="FOYP01000001">
    <property type="protein sequence ID" value="SFR47706.1"/>
    <property type="molecule type" value="Genomic_DNA"/>
</dbReference>
<sequence length="39" mass="4540">MTEYELAPYRRLAMVRTLSSAISEVAIRWSRSIFHVLDA</sequence>
<protein>
    <submittedName>
        <fullName evidence="1">Uncharacterized protein</fullName>
    </submittedName>
</protein>
<dbReference type="Proteomes" id="UP000199478">
    <property type="component" value="Unassembled WGS sequence"/>
</dbReference>
<dbReference type="AlphaFoldDB" id="A0A1I6GZT1"/>
<accession>A0A1I6GZT1</accession>
<evidence type="ECO:0000313" key="1">
    <source>
        <dbReference type="EMBL" id="SFR47706.1"/>
    </source>
</evidence>
<name>A0A1I6GZT1_9RHOB</name>
<proteinExistence type="predicted"/>
<evidence type="ECO:0000313" key="2">
    <source>
        <dbReference type="Proteomes" id="UP000199478"/>
    </source>
</evidence>
<reference evidence="2" key="1">
    <citation type="submission" date="2016-10" db="EMBL/GenBank/DDBJ databases">
        <authorList>
            <person name="Varghese N."/>
            <person name="Submissions S."/>
        </authorList>
    </citation>
    <scope>NUCLEOTIDE SEQUENCE [LARGE SCALE GENOMIC DNA]</scope>
    <source>
        <strain evidence="2">DSM 26879</strain>
    </source>
</reference>
<gene>
    <name evidence="1" type="ORF">SAMN04488005_2405</name>
</gene>